<gene>
    <name evidence="7" type="ORF">NYM_LOCUS27527</name>
</gene>
<reference evidence="7" key="1">
    <citation type="submission" date="2019-09" db="EMBL/GenBank/DDBJ databases">
        <authorList>
            <person name="Zhang L."/>
        </authorList>
    </citation>
    <scope>NUCLEOTIDE SEQUENCE</scope>
</reference>
<dbReference type="GO" id="GO:0016020">
    <property type="term" value="C:membrane"/>
    <property type="evidence" value="ECO:0007669"/>
    <property type="project" value="UniProtKB-SubCell"/>
</dbReference>
<sequence>MTGRRLRAKPTCIIPLRSSWVGLSSFLCSLRGSISGHPRRELNMIVIDKRCNLPLRLAGKLRAETSRLRFASLNFDDSLTLRLKALVSESNAQGLSLPWLAVAVKTLASTHADARSVIADLKPSDGEAVAGVYLDASIKVLDVCNSVVAEISRRQQRNLLLNYALHLLKGFSGEREKLRRAADSLRDLEDSPREENLGAQTVAILRELTDTIGEAPRVRLAARRKIVLRTIYAVNAVSVLVLGAVSAALFNLPDCAAGVRIRDEFPWAQAYNEFRKKVDEMVCRRPRGKAEEAEPAEAGIATLITAVDDVAHTGSSVGSDGRVRRLENAIKEVEEAADGLSVGLDRVSCEVNDFFSVVLSTRSAFLDLLRSL</sequence>
<evidence type="ECO:0000256" key="2">
    <source>
        <dbReference type="ARBA" id="ARBA00022692"/>
    </source>
</evidence>
<feature type="transmembrane region" description="Helical" evidence="6">
    <location>
        <begin position="226"/>
        <end position="250"/>
    </location>
</feature>
<accession>A0A5K1GII3</accession>
<dbReference type="InterPro" id="IPR008511">
    <property type="entry name" value="ROH1-like"/>
</dbReference>
<evidence type="ECO:0000256" key="6">
    <source>
        <dbReference type="SAM" id="Phobius"/>
    </source>
</evidence>
<dbReference type="Pfam" id="PF05633">
    <property type="entry name" value="ROH1-like"/>
    <property type="match status" value="1"/>
</dbReference>
<dbReference type="EMBL" id="LR721787">
    <property type="protein sequence ID" value="VVW75673.1"/>
    <property type="molecule type" value="Genomic_DNA"/>
</dbReference>
<keyword evidence="4 6" id="KW-0472">Membrane</keyword>
<dbReference type="AlphaFoldDB" id="A0A5K1GII3"/>
<dbReference type="PANTHER" id="PTHR31509">
    <property type="entry name" value="BPS1-LIKE PROTEIN"/>
    <property type="match status" value="1"/>
</dbReference>
<evidence type="ECO:0000256" key="4">
    <source>
        <dbReference type="ARBA" id="ARBA00023136"/>
    </source>
</evidence>
<organism evidence="7">
    <name type="scientific">Nymphaea colorata</name>
    <name type="common">pocket water lily</name>
    <dbReference type="NCBI Taxonomy" id="210225"/>
    <lineage>
        <taxon>Eukaryota</taxon>
        <taxon>Viridiplantae</taxon>
        <taxon>Streptophyta</taxon>
        <taxon>Embryophyta</taxon>
        <taxon>Tracheophyta</taxon>
        <taxon>Spermatophyta</taxon>
        <taxon>Magnoliopsida</taxon>
        <taxon>Nymphaeales</taxon>
        <taxon>Nymphaeaceae</taxon>
        <taxon>Nymphaea</taxon>
    </lineage>
</organism>
<evidence type="ECO:0000256" key="3">
    <source>
        <dbReference type="ARBA" id="ARBA00022989"/>
    </source>
</evidence>
<name>A0A5K1GII3_9MAGN</name>
<comment type="subcellular location">
    <subcellularLocation>
        <location evidence="1">Membrane</location>
        <topology evidence="1">Single-pass membrane protein</topology>
    </subcellularLocation>
</comment>
<evidence type="ECO:0000256" key="1">
    <source>
        <dbReference type="ARBA" id="ARBA00004167"/>
    </source>
</evidence>
<evidence type="ECO:0000256" key="5">
    <source>
        <dbReference type="ARBA" id="ARBA00035114"/>
    </source>
</evidence>
<comment type="similarity">
    <text evidence="5">Belongs to the ROH1 family.</text>
</comment>
<protein>
    <submittedName>
        <fullName evidence="7">Uncharacterized protein</fullName>
    </submittedName>
</protein>
<dbReference type="OrthoDB" id="694709at2759"/>
<keyword evidence="3 6" id="KW-1133">Transmembrane helix</keyword>
<evidence type="ECO:0000313" key="7">
    <source>
        <dbReference type="EMBL" id="VVW75673.1"/>
    </source>
</evidence>
<dbReference type="OMA" id="FPWTEAF"/>
<dbReference type="Gramene" id="NC9G0172400.1">
    <property type="protein sequence ID" value="NC9G0172400.1:cds"/>
    <property type="gene ID" value="NC9G0172400"/>
</dbReference>
<proteinExistence type="inferred from homology"/>
<keyword evidence="2 6" id="KW-0812">Transmembrane</keyword>